<accession>A0A5J4RWG7</accession>
<sequence length="78" mass="8721">MALIRTLEPGAATHKNRICTETDAEYVSFKDDNYGHIVAIKTTGSDNKQNPGKCTQNIQINKEIAQQIVSLLKSEFRI</sequence>
<protein>
    <submittedName>
        <fullName evidence="1">Uncharacterized protein</fullName>
    </submittedName>
</protein>
<name>A0A5J4RWG7_9ZZZZ</name>
<evidence type="ECO:0000313" key="1">
    <source>
        <dbReference type="EMBL" id="KAA6338316.1"/>
    </source>
</evidence>
<proteinExistence type="predicted"/>
<organism evidence="1">
    <name type="scientific">termite gut metagenome</name>
    <dbReference type="NCBI Taxonomy" id="433724"/>
    <lineage>
        <taxon>unclassified sequences</taxon>
        <taxon>metagenomes</taxon>
        <taxon>organismal metagenomes</taxon>
    </lineage>
</organism>
<reference evidence="1" key="1">
    <citation type="submission" date="2019-03" db="EMBL/GenBank/DDBJ databases">
        <title>Single cell metagenomics reveals metabolic interactions within the superorganism composed of flagellate Streblomastix strix and complex community of Bacteroidetes bacteria on its surface.</title>
        <authorList>
            <person name="Treitli S.C."/>
            <person name="Kolisko M."/>
            <person name="Husnik F."/>
            <person name="Keeling P."/>
            <person name="Hampl V."/>
        </authorList>
    </citation>
    <scope>NUCLEOTIDE SEQUENCE</scope>
    <source>
        <strain evidence="1">STM</strain>
    </source>
</reference>
<comment type="caution">
    <text evidence="1">The sequence shown here is derived from an EMBL/GenBank/DDBJ whole genome shotgun (WGS) entry which is preliminary data.</text>
</comment>
<gene>
    <name evidence="1" type="ORF">EZS27_013665</name>
</gene>
<dbReference type="EMBL" id="SNRY01000627">
    <property type="protein sequence ID" value="KAA6338316.1"/>
    <property type="molecule type" value="Genomic_DNA"/>
</dbReference>
<dbReference type="AlphaFoldDB" id="A0A5J4RWG7"/>